<dbReference type="InterPro" id="IPR036388">
    <property type="entry name" value="WH-like_DNA-bd_sf"/>
</dbReference>
<evidence type="ECO:0000313" key="3">
    <source>
        <dbReference type="Proteomes" id="UP000298347"/>
    </source>
</evidence>
<dbReference type="InterPro" id="IPR005149">
    <property type="entry name" value="Tscrpt_reg_PadR_N"/>
</dbReference>
<dbReference type="EMBL" id="SRJD01000001">
    <property type="protein sequence ID" value="TGB00228.1"/>
    <property type="molecule type" value="Genomic_DNA"/>
</dbReference>
<name>A0A4Z0GU21_9BACL</name>
<dbReference type="SUPFAM" id="SSF46785">
    <property type="entry name" value="Winged helix' DNA-binding domain"/>
    <property type="match status" value="1"/>
</dbReference>
<dbReference type="InterPro" id="IPR052509">
    <property type="entry name" value="Metal_resp_DNA-bind_regulator"/>
</dbReference>
<dbReference type="InterPro" id="IPR036390">
    <property type="entry name" value="WH_DNA-bd_sf"/>
</dbReference>
<sequence length="104" mass="11936">MDTQMKKGILEMCILFKLKDEPLYGYELMKSVRQIFPDVYEGSVYTILRRLKKTGFTSVTQEKSPAGPTRKYYGITPLGRAYLKQSIEEWHTVVQGVVSLGIKI</sequence>
<dbReference type="Proteomes" id="UP000298347">
    <property type="component" value="Unassembled WGS sequence"/>
</dbReference>
<reference evidence="2 3" key="1">
    <citation type="journal article" date="2015" name="Int. J. Syst. Evol. Microbiol.">
        <title>Sporolactobacillus shoreae sp. nov. and Sporolactobacillus spathodeae sp. nov., two spore-forming lactic acid bacteria isolated from tree barks in Thailand.</title>
        <authorList>
            <person name="Thamacharoensuk T."/>
            <person name="Kitahara M."/>
            <person name="Ohkuma M."/>
            <person name="Thongchul N."/>
            <person name="Tanasupawat S."/>
        </authorList>
    </citation>
    <scope>NUCLEOTIDE SEQUENCE [LARGE SCALE GENOMIC DNA]</scope>
    <source>
        <strain evidence="2 3">BK92</strain>
    </source>
</reference>
<dbReference type="OrthoDB" id="9791785at2"/>
<protein>
    <submittedName>
        <fullName evidence="2">PadR family transcriptional regulator</fullName>
    </submittedName>
</protein>
<comment type="caution">
    <text evidence="2">The sequence shown here is derived from an EMBL/GenBank/DDBJ whole genome shotgun (WGS) entry which is preliminary data.</text>
</comment>
<dbReference type="AlphaFoldDB" id="A0A4Z0GU21"/>
<dbReference type="PANTHER" id="PTHR33169:SF14">
    <property type="entry name" value="TRANSCRIPTIONAL REGULATOR RV3488"/>
    <property type="match status" value="1"/>
</dbReference>
<dbReference type="PANTHER" id="PTHR33169">
    <property type="entry name" value="PADR-FAMILY TRANSCRIPTIONAL REGULATOR"/>
    <property type="match status" value="1"/>
</dbReference>
<feature type="domain" description="Transcription regulator PadR N-terminal" evidence="1">
    <location>
        <begin position="14"/>
        <end position="84"/>
    </location>
</feature>
<dbReference type="RefSeq" id="WP_135346874.1">
    <property type="nucleotide sequence ID" value="NZ_SRJD01000001.1"/>
</dbReference>
<proteinExistence type="predicted"/>
<dbReference type="Pfam" id="PF03551">
    <property type="entry name" value="PadR"/>
    <property type="match status" value="1"/>
</dbReference>
<organism evidence="2 3">
    <name type="scientific">Sporolactobacillus shoreae</name>
    <dbReference type="NCBI Taxonomy" id="1465501"/>
    <lineage>
        <taxon>Bacteria</taxon>
        <taxon>Bacillati</taxon>
        <taxon>Bacillota</taxon>
        <taxon>Bacilli</taxon>
        <taxon>Bacillales</taxon>
        <taxon>Sporolactobacillaceae</taxon>
        <taxon>Sporolactobacillus</taxon>
    </lineage>
</organism>
<evidence type="ECO:0000259" key="1">
    <source>
        <dbReference type="Pfam" id="PF03551"/>
    </source>
</evidence>
<accession>A0A4Z0GU21</accession>
<dbReference type="Gene3D" id="1.10.10.10">
    <property type="entry name" value="Winged helix-like DNA-binding domain superfamily/Winged helix DNA-binding domain"/>
    <property type="match status" value="1"/>
</dbReference>
<evidence type="ECO:0000313" key="2">
    <source>
        <dbReference type="EMBL" id="TGB00228.1"/>
    </source>
</evidence>
<gene>
    <name evidence="2" type="ORF">E4665_00700</name>
</gene>
<keyword evidence="3" id="KW-1185">Reference proteome</keyword>